<gene>
    <name evidence="2" type="ORF">ElyMa_004401300</name>
</gene>
<reference evidence="2 3" key="1">
    <citation type="journal article" date="2021" name="Elife">
        <title>Chloroplast acquisition without the gene transfer in kleptoplastic sea slugs, Plakobranchus ocellatus.</title>
        <authorList>
            <person name="Maeda T."/>
            <person name="Takahashi S."/>
            <person name="Yoshida T."/>
            <person name="Shimamura S."/>
            <person name="Takaki Y."/>
            <person name="Nagai Y."/>
            <person name="Toyoda A."/>
            <person name="Suzuki Y."/>
            <person name="Arimoto A."/>
            <person name="Ishii H."/>
            <person name="Satoh N."/>
            <person name="Nishiyama T."/>
            <person name="Hasebe M."/>
            <person name="Maruyama T."/>
            <person name="Minagawa J."/>
            <person name="Obokata J."/>
            <person name="Shigenobu S."/>
        </authorList>
    </citation>
    <scope>NUCLEOTIDE SEQUENCE [LARGE SCALE GENOMIC DNA]</scope>
</reference>
<protein>
    <recommendedName>
        <fullName evidence="4">Orange domain-containing protein</fullName>
    </recommendedName>
</protein>
<dbReference type="Proteomes" id="UP000762676">
    <property type="component" value="Unassembled WGS sequence"/>
</dbReference>
<keyword evidence="3" id="KW-1185">Reference proteome</keyword>
<comment type="caution">
    <text evidence="2">The sequence shown here is derived from an EMBL/GenBank/DDBJ whole genome shotgun (WGS) entry which is preliminary data.</text>
</comment>
<feature type="compositionally biased region" description="Basic and acidic residues" evidence="1">
    <location>
        <begin position="48"/>
        <end position="59"/>
    </location>
</feature>
<name>A0AAV4HAA1_9GAST</name>
<evidence type="ECO:0008006" key="4">
    <source>
        <dbReference type="Google" id="ProtNLM"/>
    </source>
</evidence>
<feature type="compositionally biased region" description="Acidic residues" evidence="1">
    <location>
        <begin position="66"/>
        <end position="97"/>
    </location>
</feature>
<accession>A0AAV4HAA1</accession>
<proteinExistence type="predicted"/>
<sequence>MALEGLVKHLKQNEHSRLCLEKLTEQYLNDVGPDLVDELVHFQSNLKQEHSGKEEHDYRGLAAFSFDEDDDDDVDGVDDDDEDDDDDDDEEEEEEDI</sequence>
<dbReference type="EMBL" id="BMAT01008884">
    <property type="protein sequence ID" value="GFR94367.1"/>
    <property type="molecule type" value="Genomic_DNA"/>
</dbReference>
<evidence type="ECO:0000313" key="3">
    <source>
        <dbReference type="Proteomes" id="UP000762676"/>
    </source>
</evidence>
<feature type="region of interest" description="Disordered" evidence="1">
    <location>
        <begin position="48"/>
        <end position="97"/>
    </location>
</feature>
<evidence type="ECO:0000256" key="1">
    <source>
        <dbReference type="SAM" id="MobiDB-lite"/>
    </source>
</evidence>
<evidence type="ECO:0000313" key="2">
    <source>
        <dbReference type="EMBL" id="GFR94367.1"/>
    </source>
</evidence>
<organism evidence="2 3">
    <name type="scientific">Elysia marginata</name>
    <dbReference type="NCBI Taxonomy" id="1093978"/>
    <lineage>
        <taxon>Eukaryota</taxon>
        <taxon>Metazoa</taxon>
        <taxon>Spiralia</taxon>
        <taxon>Lophotrochozoa</taxon>
        <taxon>Mollusca</taxon>
        <taxon>Gastropoda</taxon>
        <taxon>Heterobranchia</taxon>
        <taxon>Euthyneura</taxon>
        <taxon>Panpulmonata</taxon>
        <taxon>Sacoglossa</taxon>
        <taxon>Placobranchoidea</taxon>
        <taxon>Plakobranchidae</taxon>
        <taxon>Elysia</taxon>
    </lineage>
</organism>
<dbReference type="AlphaFoldDB" id="A0AAV4HAA1"/>